<evidence type="ECO:0000313" key="3">
    <source>
        <dbReference type="Proteomes" id="UP000265515"/>
    </source>
</evidence>
<dbReference type="EMBL" id="BFEA01000999">
    <property type="protein sequence ID" value="GBG92094.1"/>
    <property type="molecule type" value="Genomic_DNA"/>
</dbReference>
<feature type="region of interest" description="Disordered" evidence="1">
    <location>
        <begin position="160"/>
        <end position="202"/>
    </location>
</feature>
<gene>
    <name evidence="2" type="ORF">CBR_g54349</name>
</gene>
<feature type="compositionally biased region" description="Gly residues" evidence="1">
    <location>
        <begin position="383"/>
        <end position="395"/>
    </location>
</feature>
<evidence type="ECO:0000313" key="2">
    <source>
        <dbReference type="EMBL" id="GBG92094.1"/>
    </source>
</evidence>
<feature type="compositionally biased region" description="Basic and acidic residues" evidence="1">
    <location>
        <begin position="368"/>
        <end position="382"/>
    </location>
</feature>
<feature type="compositionally biased region" description="Basic and acidic residues" evidence="1">
    <location>
        <begin position="396"/>
        <end position="406"/>
    </location>
</feature>
<sequence length="425" mass="46926">MDTDVFVWIESGFDDQQECAIVKAELSGLQRQVGALEERLARLEEARRGKRKVSEGFPSEPDDQGERGVEGDGQESPLSIGAPKRRADARASDEDEGFIEIKEERGANMALHVIAPDPERGLVNLEASSAAGRGRQKSGWWSEQWVTVVCDHWRGTGLIPQGSKEKGVMGRKGEIESPKPTKAQREARGWAQGGQDTGEGQCSQQEVVTPLGMGGGTAQRGPSVAEQTLYRRLMPYDQIGIGSAIVIDFFRGYHVSDFLDKFEQIASHYKWNEVQMLEEVMGFIHIELRDEVDRVVKRARSSWGKFCDDMRHKYWLGEEHPTNNDPEMVPRPLVAQAQQGRQLQLSSQQVLQGGRANTKGQRRTVGRVRGDGRRGNTGRRDGGCGNTGHGNGGRSNEGRGNDRQGAEGRGGSQQNHKWGSKKKGA</sequence>
<accession>A0A388MBZ8</accession>
<organism evidence="2 3">
    <name type="scientific">Chara braunii</name>
    <name type="common">Braun's stonewort</name>
    <dbReference type="NCBI Taxonomy" id="69332"/>
    <lineage>
        <taxon>Eukaryota</taxon>
        <taxon>Viridiplantae</taxon>
        <taxon>Streptophyta</taxon>
        <taxon>Charophyceae</taxon>
        <taxon>Charales</taxon>
        <taxon>Characeae</taxon>
        <taxon>Chara</taxon>
    </lineage>
</organism>
<feature type="region of interest" description="Disordered" evidence="1">
    <location>
        <begin position="46"/>
        <end position="94"/>
    </location>
</feature>
<reference evidence="2 3" key="1">
    <citation type="journal article" date="2018" name="Cell">
        <title>The Chara Genome: Secondary Complexity and Implications for Plant Terrestrialization.</title>
        <authorList>
            <person name="Nishiyama T."/>
            <person name="Sakayama H."/>
            <person name="Vries J.D."/>
            <person name="Buschmann H."/>
            <person name="Saint-Marcoux D."/>
            <person name="Ullrich K.K."/>
            <person name="Haas F.B."/>
            <person name="Vanderstraeten L."/>
            <person name="Becker D."/>
            <person name="Lang D."/>
            <person name="Vosolsobe S."/>
            <person name="Rombauts S."/>
            <person name="Wilhelmsson P.K.I."/>
            <person name="Janitza P."/>
            <person name="Kern R."/>
            <person name="Heyl A."/>
            <person name="Rumpler F."/>
            <person name="Villalobos L.I.A.C."/>
            <person name="Clay J.M."/>
            <person name="Skokan R."/>
            <person name="Toyoda A."/>
            <person name="Suzuki Y."/>
            <person name="Kagoshima H."/>
            <person name="Schijlen E."/>
            <person name="Tajeshwar N."/>
            <person name="Catarino B."/>
            <person name="Hetherington A.J."/>
            <person name="Saltykova A."/>
            <person name="Bonnot C."/>
            <person name="Breuninger H."/>
            <person name="Symeonidi A."/>
            <person name="Radhakrishnan G.V."/>
            <person name="Van Nieuwerburgh F."/>
            <person name="Deforce D."/>
            <person name="Chang C."/>
            <person name="Karol K.G."/>
            <person name="Hedrich R."/>
            <person name="Ulvskov P."/>
            <person name="Glockner G."/>
            <person name="Delwiche C.F."/>
            <person name="Petrasek J."/>
            <person name="Van de Peer Y."/>
            <person name="Friml J."/>
            <person name="Beilby M."/>
            <person name="Dolan L."/>
            <person name="Kohara Y."/>
            <person name="Sugano S."/>
            <person name="Fujiyama A."/>
            <person name="Delaux P.-M."/>
            <person name="Quint M."/>
            <person name="TheiBen G."/>
            <person name="Hagemann M."/>
            <person name="Harholt J."/>
            <person name="Dunand C."/>
            <person name="Zachgo S."/>
            <person name="Langdale J."/>
            <person name="Maumus F."/>
            <person name="Straeten D.V.D."/>
            <person name="Gould S.B."/>
            <person name="Rensing S.A."/>
        </authorList>
    </citation>
    <scope>NUCLEOTIDE SEQUENCE [LARGE SCALE GENOMIC DNA]</scope>
    <source>
        <strain evidence="2 3">S276</strain>
    </source>
</reference>
<evidence type="ECO:0000256" key="1">
    <source>
        <dbReference type="SAM" id="MobiDB-lite"/>
    </source>
</evidence>
<dbReference type="Gramene" id="GBG92094">
    <property type="protein sequence ID" value="GBG92094"/>
    <property type="gene ID" value="CBR_g54349"/>
</dbReference>
<keyword evidence="3" id="KW-1185">Reference proteome</keyword>
<comment type="caution">
    <text evidence="2">The sequence shown here is derived from an EMBL/GenBank/DDBJ whole genome shotgun (WGS) entry which is preliminary data.</text>
</comment>
<feature type="compositionally biased region" description="Basic and acidic residues" evidence="1">
    <location>
        <begin position="163"/>
        <end position="188"/>
    </location>
</feature>
<protein>
    <submittedName>
        <fullName evidence="2">Uncharacterized protein</fullName>
    </submittedName>
</protein>
<name>A0A388MBZ8_CHABU</name>
<feature type="region of interest" description="Disordered" evidence="1">
    <location>
        <begin position="348"/>
        <end position="425"/>
    </location>
</feature>
<dbReference type="Proteomes" id="UP000265515">
    <property type="component" value="Unassembled WGS sequence"/>
</dbReference>
<proteinExistence type="predicted"/>
<dbReference type="AlphaFoldDB" id="A0A388MBZ8"/>